<reference evidence="3" key="1">
    <citation type="submission" date="2018-07" db="EMBL/GenBank/DDBJ databases">
        <title>Streptacidiphilus bronchialis DSM 106435 chromosome.</title>
        <authorList>
            <person name="Batra D."/>
            <person name="Gulvik C.A."/>
        </authorList>
    </citation>
    <scope>NUCLEOTIDE SEQUENCE [LARGE SCALE GENOMIC DNA]</scope>
    <source>
        <strain evidence="3">DSM 106435</strain>
    </source>
</reference>
<keyword evidence="1" id="KW-1133">Transmembrane helix</keyword>
<feature type="transmembrane region" description="Helical" evidence="1">
    <location>
        <begin position="46"/>
        <end position="79"/>
    </location>
</feature>
<proteinExistence type="predicted"/>
<sequence length="107" mass="11865">MSLEWLNPMWWLVTAIIVFKIAALIDAATRREDAYRAADKKTKPFWLLVLGLAVVLDLLFTTSIFGIFVLAGLVAAIVYMVDVRPAVREIAGGRGGNRNNMGPYGPW</sequence>
<evidence type="ECO:0000313" key="3">
    <source>
        <dbReference type="Proteomes" id="UP000249340"/>
    </source>
</evidence>
<dbReference type="AlphaFoldDB" id="A0A345SX18"/>
<dbReference type="Pfam" id="PF10724">
    <property type="entry name" value="DUF2516"/>
    <property type="match status" value="1"/>
</dbReference>
<keyword evidence="3" id="KW-1185">Reference proteome</keyword>
<protein>
    <submittedName>
        <fullName evidence="2">DUF2516 family protein</fullName>
    </submittedName>
</protein>
<evidence type="ECO:0000256" key="1">
    <source>
        <dbReference type="SAM" id="Phobius"/>
    </source>
</evidence>
<dbReference type="OrthoDB" id="5191769at2"/>
<keyword evidence="1" id="KW-0472">Membrane</keyword>
<evidence type="ECO:0000313" key="2">
    <source>
        <dbReference type="EMBL" id="AXI78273.1"/>
    </source>
</evidence>
<keyword evidence="1" id="KW-0812">Transmembrane</keyword>
<dbReference type="RefSeq" id="WP_111489222.1">
    <property type="nucleotide sequence ID" value="NZ_CP031264.1"/>
</dbReference>
<name>A0A345SX18_9ACTN</name>
<dbReference type="KEGG" id="stri:C7M71_013305"/>
<gene>
    <name evidence="2" type="ORF">C7M71_013305</name>
</gene>
<dbReference type="EMBL" id="CP031264">
    <property type="protein sequence ID" value="AXI78273.1"/>
    <property type="molecule type" value="Genomic_DNA"/>
</dbReference>
<dbReference type="InterPro" id="IPR019662">
    <property type="entry name" value="DUF2516"/>
</dbReference>
<feature type="transmembrane region" description="Helical" evidence="1">
    <location>
        <begin position="6"/>
        <end position="25"/>
    </location>
</feature>
<dbReference type="Proteomes" id="UP000249340">
    <property type="component" value="Chromosome"/>
</dbReference>
<accession>A0A345SX18</accession>
<organism evidence="2 3">
    <name type="scientific">Peterkaempfera bronchialis</name>
    <dbReference type="NCBI Taxonomy" id="2126346"/>
    <lineage>
        <taxon>Bacteria</taxon>
        <taxon>Bacillati</taxon>
        <taxon>Actinomycetota</taxon>
        <taxon>Actinomycetes</taxon>
        <taxon>Kitasatosporales</taxon>
        <taxon>Streptomycetaceae</taxon>
        <taxon>Peterkaempfera</taxon>
    </lineage>
</organism>